<dbReference type="OrthoDB" id="4571683at2"/>
<dbReference type="AlphaFoldDB" id="A0A4R1F6M2"/>
<dbReference type="EMBL" id="SMFR01000008">
    <property type="protein sequence ID" value="TCJ89986.1"/>
    <property type="molecule type" value="Genomic_DNA"/>
</dbReference>
<evidence type="ECO:0000313" key="2">
    <source>
        <dbReference type="Proteomes" id="UP000294856"/>
    </source>
</evidence>
<keyword evidence="2" id="KW-1185">Reference proteome</keyword>
<protein>
    <submittedName>
        <fullName evidence="1">Uncharacterized protein</fullName>
    </submittedName>
</protein>
<gene>
    <name evidence="1" type="ORF">DFR71_6279</name>
</gene>
<name>A0A4R1F6M2_9NOCA</name>
<dbReference type="STRING" id="1210063.GCA_001612665_05707"/>
<dbReference type="Proteomes" id="UP000294856">
    <property type="component" value="Unassembled WGS sequence"/>
</dbReference>
<evidence type="ECO:0000313" key="1">
    <source>
        <dbReference type="EMBL" id="TCJ89986.1"/>
    </source>
</evidence>
<accession>A0A4R1F6M2</accession>
<sequence>MNIPQAWSRDIWRRAAAPTIPAVDVVDGHMVSEATEHHADFVGQDRWVVDYLPGRHLTHEQARAAMQIAVAPEKPEVERCSAVLGLTAAEALGYMAMPLVGA</sequence>
<comment type="caution">
    <text evidence="1">The sequence shown here is derived from an EMBL/GenBank/DDBJ whole genome shotgun (WGS) entry which is preliminary data.</text>
</comment>
<reference evidence="1 2" key="1">
    <citation type="submission" date="2019-03" db="EMBL/GenBank/DDBJ databases">
        <title>Genomic Encyclopedia of Type Strains, Phase IV (KMG-IV): sequencing the most valuable type-strain genomes for metagenomic binning, comparative biology and taxonomic classification.</title>
        <authorList>
            <person name="Goeker M."/>
        </authorList>
    </citation>
    <scope>NUCLEOTIDE SEQUENCE [LARGE SCALE GENOMIC DNA]</scope>
    <source>
        <strain evidence="1 2">DSM 44684</strain>
    </source>
</reference>
<organism evidence="1 2">
    <name type="scientific">Nocardia alba</name>
    <dbReference type="NCBI Taxonomy" id="225051"/>
    <lineage>
        <taxon>Bacteria</taxon>
        <taxon>Bacillati</taxon>
        <taxon>Actinomycetota</taxon>
        <taxon>Actinomycetes</taxon>
        <taxon>Mycobacteriales</taxon>
        <taxon>Nocardiaceae</taxon>
        <taxon>Nocardia</taxon>
    </lineage>
</organism>
<dbReference type="RefSeq" id="WP_084473166.1">
    <property type="nucleotide sequence ID" value="NZ_SMFR01000008.1"/>
</dbReference>
<proteinExistence type="predicted"/>